<dbReference type="Gene3D" id="3.30.70.1060">
    <property type="entry name" value="Dimeric alpha+beta barrel"/>
    <property type="match status" value="1"/>
</dbReference>
<comment type="similarity">
    <text evidence="1">Belongs to the YciI family.</text>
</comment>
<evidence type="ECO:0000259" key="2">
    <source>
        <dbReference type="Pfam" id="PF03795"/>
    </source>
</evidence>
<name>A0ABM7LPJ8_9ACTN</name>
<evidence type="ECO:0000313" key="3">
    <source>
        <dbReference type="EMBL" id="BCJ41140.1"/>
    </source>
</evidence>
<reference evidence="3 4" key="1">
    <citation type="submission" date="2020-08" db="EMBL/GenBank/DDBJ databases">
        <title>Whole genome shotgun sequence of Actinoplanes ianthinogenes NBRC 13996.</title>
        <authorList>
            <person name="Komaki H."/>
            <person name="Tamura T."/>
        </authorList>
    </citation>
    <scope>NUCLEOTIDE SEQUENCE [LARGE SCALE GENOMIC DNA]</scope>
    <source>
        <strain evidence="3 4">NBRC 13996</strain>
    </source>
</reference>
<dbReference type="Proteomes" id="UP000676967">
    <property type="component" value="Chromosome"/>
</dbReference>
<dbReference type="PANTHER" id="PTHR35174:SF3">
    <property type="entry name" value="BLL7171 PROTEIN"/>
    <property type="match status" value="1"/>
</dbReference>
<keyword evidence="4" id="KW-1185">Reference proteome</keyword>
<accession>A0ABM7LPJ8</accession>
<feature type="domain" description="YCII-related" evidence="2">
    <location>
        <begin position="1"/>
        <end position="110"/>
    </location>
</feature>
<dbReference type="EMBL" id="AP023356">
    <property type="protein sequence ID" value="BCJ41140.1"/>
    <property type="molecule type" value="Genomic_DNA"/>
</dbReference>
<dbReference type="Pfam" id="PF03795">
    <property type="entry name" value="YCII"/>
    <property type="match status" value="1"/>
</dbReference>
<dbReference type="PANTHER" id="PTHR35174">
    <property type="entry name" value="BLL7171 PROTEIN-RELATED"/>
    <property type="match status" value="1"/>
</dbReference>
<dbReference type="RefSeq" id="WP_229830483.1">
    <property type="nucleotide sequence ID" value="NZ_AP023356.1"/>
</dbReference>
<proteinExistence type="inferred from homology"/>
<evidence type="ECO:0000256" key="1">
    <source>
        <dbReference type="ARBA" id="ARBA00007689"/>
    </source>
</evidence>
<protein>
    <recommendedName>
        <fullName evidence="2">YCII-related domain-containing protein</fullName>
    </recommendedName>
</protein>
<evidence type="ECO:0000313" key="4">
    <source>
        <dbReference type="Proteomes" id="UP000676967"/>
    </source>
</evidence>
<dbReference type="InterPro" id="IPR011008">
    <property type="entry name" value="Dimeric_a/b-barrel"/>
</dbReference>
<gene>
    <name evidence="3" type="ORF">Aiant_17970</name>
</gene>
<organism evidence="3 4">
    <name type="scientific">Actinoplanes ianthinogenes</name>
    <dbReference type="NCBI Taxonomy" id="122358"/>
    <lineage>
        <taxon>Bacteria</taxon>
        <taxon>Bacillati</taxon>
        <taxon>Actinomycetota</taxon>
        <taxon>Actinomycetes</taxon>
        <taxon>Micromonosporales</taxon>
        <taxon>Micromonosporaceae</taxon>
        <taxon>Actinoplanes</taxon>
    </lineage>
</organism>
<dbReference type="InterPro" id="IPR005545">
    <property type="entry name" value="YCII"/>
</dbReference>
<sequence>MKYLMLVCVDESFILPPAEEAQMPARTERWATDVDGRDVRVLGSRVQPVSAARTVRVRDGAVLVEEGPFAATTPQIAGFDVLECATPEEAVEVAAAHPVAPHGVLELRPFWQG</sequence>
<dbReference type="SUPFAM" id="SSF54909">
    <property type="entry name" value="Dimeric alpha+beta barrel"/>
    <property type="match status" value="1"/>
</dbReference>